<dbReference type="EMBL" id="SIDB01000005">
    <property type="protein sequence ID" value="KAI3432623.1"/>
    <property type="molecule type" value="Genomic_DNA"/>
</dbReference>
<reference evidence="1" key="2">
    <citation type="submission" date="2020-11" db="EMBL/GenBank/DDBJ databases">
        <authorList>
            <person name="Cecchin M."/>
            <person name="Marcolungo L."/>
            <person name="Rossato M."/>
            <person name="Girolomoni L."/>
            <person name="Cosentino E."/>
            <person name="Cuine S."/>
            <person name="Li-Beisson Y."/>
            <person name="Delledonne M."/>
            <person name="Ballottari M."/>
        </authorList>
    </citation>
    <scope>NUCLEOTIDE SEQUENCE</scope>
    <source>
        <strain evidence="1">211/11P</strain>
        <tissue evidence="1">Whole cell</tissue>
    </source>
</reference>
<dbReference type="AlphaFoldDB" id="A0A9D4YYD6"/>
<proteinExistence type="predicted"/>
<sequence length="181" mass="18648">MVAACPLLQSPDVLVTATCCSSALELDFALDSEDGGHSGFNTFRHLLNDTNITAPPPATPPPSPPSCPEPSVVFIAVLPGFTKDEPGSSFGSEQQAAYLTLVSQQGDAAGGIMVSTSITEIEDRPEGSMIVGINVYTTVRFPGPTCQEPAAAALEANLAASSEWMTPAYGSDATTLNINSG</sequence>
<evidence type="ECO:0000313" key="2">
    <source>
        <dbReference type="Proteomes" id="UP001055712"/>
    </source>
</evidence>
<comment type="caution">
    <text evidence="1">The sequence shown here is derived from an EMBL/GenBank/DDBJ whole genome shotgun (WGS) entry which is preliminary data.</text>
</comment>
<gene>
    <name evidence="1" type="ORF">D9Q98_004169</name>
</gene>
<dbReference type="Proteomes" id="UP001055712">
    <property type="component" value="Unassembled WGS sequence"/>
</dbReference>
<evidence type="ECO:0000313" key="1">
    <source>
        <dbReference type="EMBL" id="KAI3432623.1"/>
    </source>
</evidence>
<keyword evidence="2" id="KW-1185">Reference proteome</keyword>
<reference evidence="1" key="1">
    <citation type="journal article" date="2019" name="Plant J.">
        <title>Chlorella vulgaris genome assembly and annotation reveals the molecular basis for metabolic acclimation to high light conditions.</title>
        <authorList>
            <person name="Cecchin M."/>
            <person name="Marcolungo L."/>
            <person name="Rossato M."/>
            <person name="Girolomoni L."/>
            <person name="Cosentino E."/>
            <person name="Cuine S."/>
            <person name="Li-Beisson Y."/>
            <person name="Delledonne M."/>
            <person name="Ballottari M."/>
        </authorList>
    </citation>
    <scope>NUCLEOTIDE SEQUENCE</scope>
    <source>
        <strain evidence="1">211/11P</strain>
    </source>
</reference>
<protein>
    <submittedName>
        <fullName evidence="1">Uncharacterized protein</fullName>
    </submittedName>
</protein>
<accession>A0A9D4YYD6</accession>
<name>A0A9D4YYD6_CHLVU</name>
<organism evidence="1 2">
    <name type="scientific">Chlorella vulgaris</name>
    <name type="common">Green alga</name>
    <dbReference type="NCBI Taxonomy" id="3077"/>
    <lineage>
        <taxon>Eukaryota</taxon>
        <taxon>Viridiplantae</taxon>
        <taxon>Chlorophyta</taxon>
        <taxon>core chlorophytes</taxon>
        <taxon>Trebouxiophyceae</taxon>
        <taxon>Chlorellales</taxon>
        <taxon>Chlorellaceae</taxon>
        <taxon>Chlorella clade</taxon>
        <taxon>Chlorella</taxon>
    </lineage>
</organism>